<keyword evidence="8" id="KW-1185">Reference proteome</keyword>
<dbReference type="CDD" id="cd01960">
    <property type="entry name" value="nsLTP1"/>
    <property type="match status" value="1"/>
</dbReference>
<proteinExistence type="inferred from homology"/>
<evidence type="ECO:0000313" key="7">
    <source>
        <dbReference type="EMBL" id="KAK3026597.1"/>
    </source>
</evidence>
<dbReference type="GO" id="GO:0006869">
    <property type="term" value="P:lipid transport"/>
    <property type="evidence" value="ECO:0007669"/>
    <property type="project" value="InterPro"/>
</dbReference>
<evidence type="ECO:0000256" key="3">
    <source>
        <dbReference type="ARBA" id="ARBA00023121"/>
    </source>
</evidence>
<keyword evidence="5" id="KW-0732">Signal</keyword>
<dbReference type="EMBL" id="JAVXUP010000495">
    <property type="protein sequence ID" value="KAK3026597.1"/>
    <property type="molecule type" value="Genomic_DNA"/>
</dbReference>
<dbReference type="AlphaFoldDB" id="A0AA89B6Q8"/>
<dbReference type="InterPro" id="IPR000528">
    <property type="entry name" value="Plant_nsLTP"/>
</dbReference>
<dbReference type="Gene3D" id="1.10.110.10">
    <property type="entry name" value="Plant lipid-transfer and hydrophobic proteins"/>
    <property type="match status" value="1"/>
</dbReference>
<dbReference type="Pfam" id="PF00234">
    <property type="entry name" value="Tryp_alpha_amyl"/>
    <property type="match status" value="1"/>
</dbReference>
<protein>
    <recommendedName>
        <fullName evidence="4">Non-specific lipid-transfer protein</fullName>
    </recommendedName>
</protein>
<evidence type="ECO:0000259" key="6">
    <source>
        <dbReference type="SMART" id="SM00499"/>
    </source>
</evidence>
<evidence type="ECO:0000256" key="5">
    <source>
        <dbReference type="SAM" id="SignalP"/>
    </source>
</evidence>
<reference evidence="7" key="1">
    <citation type="submission" date="2022-12" db="EMBL/GenBank/DDBJ databases">
        <title>Draft genome assemblies for two species of Escallonia (Escalloniales).</title>
        <authorList>
            <person name="Chanderbali A."/>
            <person name="Dervinis C."/>
            <person name="Anghel I."/>
            <person name="Soltis D."/>
            <person name="Soltis P."/>
            <person name="Zapata F."/>
        </authorList>
    </citation>
    <scope>NUCLEOTIDE SEQUENCE</scope>
    <source>
        <strain evidence="7">UCBG64.0493</strain>
        <tissue evidence="7">Leaf</tissue>
    </source>
</reference>
<evidence type="ECO:0000256" key="2">
    <source>
        <dbReference type="ARBA" id="ARBA00022448"/>
    </source>
</evidence>
<comment type="similarity">
    <text evidence="1 4">Belongs to the plant LTP family.</text>
</comment>
<keyword evidence="2 4" id="KW-0813">Transport</keyword>
<evidence type="ECO:0000256" key="1">
    <source>
        <dbReference type="ARBA" id="ARBA00009748"/>
    </source>
</evidence>
<dbReference type="PROSITE" id="PS00597">
    <property type="entry name" value="PLANT_LTP"/>
    <property type="match status" value="1"/>
</dbReference>
<feature type="domain" description="Bifunctional inhibitor/plant lipid transfer protein/seed storage helical" evidence="6">
    <location>
        <begin position="34"/>
        <end position="117"/>
    </location>
</feature>
<dbReference type="InterPro" id="IPR036312">
    <property type="entry name" value="Bifun_inhib/LTP/seed_sf"/>
</dbReference>
<evidence type="ECO:0000256" key="4">
    <source>
        <dbReference type="RuleBase" id="RU000628"/>
    </source>
</evidence>
<dbReference type="PANTHER" id="PTHR33076">
    <property type="entry name" value="NON-SPECIFIC LIPID-TRANSFER PROTEIN 2-RELATED"/>
    <property type="match status" value="1"/>
</dbReference>
<dbReference type="SMART" id="SM00499">
    <property type="entry name" value="AAI"/>
    <property type="match status" value="1"/>
</dbReference>
<dbReference type="PRINTS" id="PR00382">
    <property type="entry name" value="LIPIDTRNSFER"/>
</dbReference>
<name>A0AA89B6Q8_9ASTE</name>
<feature type="signal peptide" evidence="5">
    <location>
        <begin position="1"/>
        <end position="26"/>
    </location>
</feature>
<feature type="chain" id="PRO_5041671720" description="Non-specific lipid-transfer protein" evidence="5">
    <location>
        <begin position="27"/>
        <end position="134"/>
    </location>
</feature>
<dbReference type="GO" id="GO:0008289">
    <property type="term" value="F:lipid binding"/>
    <property type="evidence" value="ECO:0007669"/>
    <property type="project" value="UniProtKB-KW"/>
</dbReference>
<dbReference type="InterPro" id="IPR016140">
    <property type="entry name" value="Bifunc_inhib/LTP/seed_store"/>
</dbReference>
<sequence length="134" mass="14042">MTRLVWRMSTLAITLLLATVARPAMSITPTGPPCAVVVEDLSPCLSFIQGKSATPACCEGVKGLAAMARGKADLVAICNCGKLALGTITYDPNRIPLLPKQCGVNINLPPIDKNTDCNKIGLKGLLNAANGRMH</sequence>
<accession>A0AA89B6Q8</accession>
<dbReference type="SUPFAM" id="SSF47699">
    <property type="entry name" value="Bifunctional inhibitor/lipid-transfer protein/seed storage 2S albumin"/>
    <property type="match status" value="1"/>
</dbReference>
<comment type="caution">
    <text evidence="7">The sequence shown here is derived from an EMBL/GenBank/DDBJ whole genome shotgun (WGS) entry which is preliminary data.</text>
</comment>
<dbReference type="Proteomes" id="UP001188597">
    <property type="component" value="Unassembled WGS sequence"/>
</dbReference>
<evidence type="ECO:0000313" key="8">
    <source>
        <dbReference type="Proteomes" id="UP001188597"/>
    </source>
</evidence>
<comment type="function">
    <text evidence="4">Plant non-specific lipid-transfer proteins transfer phospholipids as well as galactolipids across membranes. May play a role in wax or cutin deposition in the cell walls of expanding epidermal cells and certain secretory tissues.</text>
</comment>
<gene>
    <name evidence="7" type="ORF">RJ639_041617</name>
</gene>
<keyword evidence="3 4" id="KW-0446">Lipid-binding</keyword>
<organism evidence="7 8">
    <name type="scientific">Escallonia herrerae</name>
    <dbReference type="NCBI Taxonomy" id="1293975"/>
    <lineage>
        <taxon>Eukaryota</taxon>
        <taxon>Viridiplantae</taxon>
        <taxon>Streptophyta</taxon>
        <taxon>Embryophyta</taxon>
        <taxon>Tracheophyta</taxon>
        <taxon>Spermatophyta</taxon>
        <taxon>Magnoliopsida</taxon>
        <taxon>eudicotyledons</taxon>
        <taxon>Gunneridae</taxon>
        <taxon>Pentapetalae</taxon>
        <taxon>asterids</taxon>
        <taxon>campanulids</taxon>
        <taxon>Escalloniales</taxon>
        <taxon>Escalloniaceae</taxon>
        <taxon>Escallonia</taxon>
    </lineage>
</organism>